<dbReference type="InterPro" id="IPR023210">
    <property type="entry name" value="NADP_OxRdtase_dom"/>
</dbReference>
<comment type="caution">
    <text evidence="2">The sequence shown here is derived from an EMBL/GenBank/DDBJ whole genome shotgun (WGS) entry which is preliminary data.</text>
</comment>
<dbReference type="Gene3D" id="3.20.20.100">
    <property type="entry name" value="NADP-dependent oxidoreductase domain"/>
    <property type="match status" value="1"/>
</dbReference>
<evidence type="ECO:0000259" key="1">
    <source>
        <dbReference type="Pfam" id="PF00248"/>
    </source>
</evidence>
<reference evidence="2 3" key="1">
    <citation type="submission" date="2024-05" db="EMBL/GenBank/DDBJ databases">
        <title>A draft genome resource for the thread blight pathogen Marasmius tenuissimus strain MS-2.</title>
        <authorList>
            <person name="Yulfo-Soto G.E."/>
            <person name="Baruah I.K."/>
            <person name="Amoako-Attah I."/>
            <person name="Bukari Y."/>
            <person name="Meinhardt L.W."/>
            <person name="Bailey B.A."/>
            <person name="Cohen S.P."/>
        </authorList>
    </citation>
    <scope>NUCLEOTIDE SEQUENCE [LARGE SCALE GENOMIC DNA]</scope>
    <source>
        <strain evidence="2 3">MS-2</strain>
    </source>
</reference>
<feature type="domain" description="NADP-dependent oxidoreductase" evidence="1">
    <location>
        <begin position="171"/>
        <end position="214"/>
    </location>
</feature>
<evidence type="ECO:0000313" key="3">
    <source>
        <dbReference type="Proteomes" id="UP001437256"/>
    </source>
</evidence>
<gene>
    <name evidence="2" type="primary">AAD14_5</name>
    <name evidence="2" type="ORF">AAF712_012302</name>
</gene>
<dbReference type="SUPFAM" id="SSF51430">
    <property type="entry name" value="NAD(P)-linked oxidoreductase"/>
    <property type="match status" value="1"/>
</dbReference>
<protein>
    <submittedName>
        <fullName evidence="2">Aryl-alcohol dehydrogenase aad14</fullName>
    </submittedName>
</protein>
<organism evidence="2 3">
    <name type="scientific">Marasmius tenuissimus</name>
    <dbReference type="NCBI Taxonomy" id="585030"/>
    <lineage>
        <taxon>Eukaryota</taxon>
        <taxon>Fungi</taxon>
        <taxon>Dikarya</taxon>
        <taxon>Basidiomycota</taxon>
        <taxon>Agaricomycotina</taxon>
        <taxon>Agaricomycetes</taxon>
        <taxon>Agaricomycetidae</taxon>
        <taxon>Agaricales</taxon>
        <taxon>Marasmiineae</taxon>
        <taxon>Marasmiaceae</taxon>
        <taxon>Marasmius</taxon>
    </lineage>
</organism>
<dbReference type="Proteomes" id="UP001437256">
    <property type="component" value="Unassembled WGS sequence"/>
</dbReference>
<dbReference type="EMBL" id="JBBXMP010000157">
    <property type="protein sequence ID" value="KAL0060907.1"/>
    <property type="molecule type" value="Genomic_DNA"/>
</dbReference>
<dbReference type="Pfam" id="PF00248">
    <property type="entry name" value="Aldo_ket_red"/>
    <property type="match status" value="1"/>
</dbReference>
<proteinExistence type="predicted"/>
<sequence length="215" mass="23412">MFNAQSSRGGPYTSSREYCPLPFWEWLDTNLAATCVQKLFFPHDVNAISAGEGVSTPLDLTEDTCTINPISGCCSVFFDLSVGQVETKETQMQEFKHSSNGIDQILCRTGQQGAAEYDWEGIKALSGHPRFPFKKALSITMSLARAQPPPPPTKLGVYRVLSSRAGVHVSPLCLGALSIGDKWNSFLGSMDKEASLKLLDAYFDMGGNFIDTASN</sequence>
<keyword evidence="3" id="KW-1185">Reference proteome</keyword>
<evidence type="ECO:0000313" key="2">
    <source>
        <dbReference type="EMBL" id="KAL0060907.1"/>
    </source>
</evidence>
<accession>A0ABR2ZI43</accession>
<name>A0ABR2ZI43_9AGAR</name>
<dbReference type="InterPro" id="IPR036812">
    <property type="entry name" value="NAD(P)_OxRdtase_dom_sf"/>
</dbReference>